<evidence type="ECO:0000256" key="7">
    <source>
        <dbReference type="ARBA" id="ARBA00023211"/>
    </source>
</evidence>
<dbReference type="GO" id="GO:0005525">
    <property type="term" value="F:GTP binding"/>
    <property type="evidence" value="ECO:0007669"/>
    <property type="project" value="UniProtKB-KW"/>
</dbReference>
<evidence type="ECO:0000256" key="6">
    <source>
        <dbReference type="ARBA" id="ARBA00023134"/>
    </source>
</evidence>
<sequence length="501" mass="55389">MAVAVEKLVINPKLIHEIKPCTWEIPIGFVPNMRVPGIFYATPEMVKFQFEELESWMQHRERALPSIMQIAFVATLPGIYRNSFGMPDMHSGYGFSIGGVAAFDLTDPTSIISPGGVGYDINCGVRLLATSLTFEDVEPRKKELIDKFYSYIPVGIGGKRPDICNRAGLMEVLVKGAKWALEHGYAIPEDIENCEENGCLEGARPDLLSERVISRGVFQLGTVGCGNHYVELQRVDKILDEKAAKAMGLFEGQVCVMIHTGSRGLGHQIADEMINLCSQSYCPSTLPDKQLAAPPYTSDVGQKYLACMYAAANFAWCNRQIIMNDVRRAFRDVFRDKLYETHLVYDVAHNIAKVEKHVIDGVEKTFVVHRKGATRAFGPGRSEIPDRYRDVGQPILIGGSMGTASYVLIGTDESMMHAWGSTCHGAGRQLSRSKAMRTITQAYVSKQLKDHGVYLRAADKESIMDEAPDAYKDIKQVVDACQVVGISKKVARLVPMGVIKG</sequence>
<feature type="binding site" evidence="10 12">
    <location>
        <begin position="227"/>
        <end position="231"/>
    </location>
    <ligand>
        <name>GMP</name>
        <dbReference type="ChEBI" id="CHEBI:58115"/>
    </ligand>
</feature>
<dbReference type="STRING" id="5722.A2FD12"/>
<dbReference type="Pfam" id="PF01139">
    <property type="entry name" value="RtcB"/>
    <property type="match status" value="1"/>
</dbReference>
<dbReference type="InterPro" id="IPR001233">
    <property type="entry name" value="RtcB"/>
</dbReference>
<comment type="cofactor">
    <cofactor evidence="10 13">
        <name>Mn(2+)</name>
        <dbReference type="ChEBI" id="CHEBI:29035"/>
    </cofactor>
    <text evidence="10 13">Binds 2 manganese ions per subunit.</text>
</comment>
<dbReference type="SMR" id="A2FD12"/>
<keyword evidence="7 10" id="KW-0464">Manganese</keyword>
<dbReference type="EMBL" id="DS113725">
    <property type="protein sequence ID" value="EAX97205.1"/>
    <property type="molecule type" value="Genomic_DNA"/>
</dbReference>
<feature type="binding site" evidence="10">
    <location>
        <position position="123"/>
    </location>
    <ligand>
        <name>Mn(2+)</name>
        <dbReference type="ChEBI" id="CHEBI:29035"/>
        <label>2</label>
    </ligand>
</feature>
<keyword evidence="3 10" id="KW-0819">tRNA processing</keyword>
<accession>A2FD12</accession>
<dbReference type="PANTHER" id="PTHR11118:SF1">
    <property type="entry name" value="RNA-SPLICING LIGASE RTCB HOMOLOG"/>
    <property type="match status" value="1"/>
</dbReference>
<reference evidence="14" key="2">
    <citation type="journal article" date="2007" name="Science">
        <title>Draft genome sequence of the sexually transmitted pathogen Trichomonas vaginalis.</title>
        <authorList>
            <person name="Carlton J.M."/>
            <person name="Hirt R.P."/>
            <person name="Silva J.C."/>
            <person name="Delcher A.L."/>
            <person name="Schatz M."/>
            <person name="Zhao Q."/>
            <person name="Wortman J.R."/>
            <person name="Bidwell S.L."/>
            <person name="Alsmark U.C.M."/>
            <person name="Besteiro S."/>
            <person name="Sicheritz-Ponten T."/>
            <person name="Noel C.J."/>
            <person name="Dacks J.B."/>
            <person name="Foster P.G."/>
            <person name="Simillion C."/>
            <person name="Van de Peer Y."/>
            <person name="Miranda-Saavedra D."/>
            <person name="Barton G.J."/>
            <person name="Westrop G.D."/>
            <person name="Mueller S."/>
            <person name="Dessi D."/>
            <person name="Fiori P.L."/>
            <person name="Ren Q."/>
            <person name="Paulsen I."/>
            <person name="Zhang H."/>
            <person name="Bastida-Corcuera F.D."/>
            <person name="Simoes-Barbosa A."/>
            <person name="Brown M.T."/>
            <person name="Hayes R.D."/>
            <person name="Mukherjee M."/>
            <person name="Okumura C.Y."/>
            <person name="Schneider R."/>
            <person name="Smith A.J."/>
            <person name="Vanacova S."/>
            <person name="Villalvazo M."/>
            <person name="Haas B.J."/>
            <person name="Pertea M."/>
            <person name="Feldblyum T.V."/>
            <person name="Utterback T.R."/>
            <person name="Shu C.L."/>
            <person name="Osoegawa K."/>
            <person name="de Jong P.J."/>
            <person name="Hrdy I."/>
            <person name="Horvathova L."/>
            <person name="Zubacova Z."/>
            <person name="Dolezal P."/>
            <person name="Malik S.B."/>
            <person name="Logsdon J.M. Jr."/>
            <person name="Henze K."/>
            <person name="Gupta A."/>
            <person name="Wang C.C."/>
            <person name="Dunne R.L."/>
            <person name="Upcroft J.A."/>
            <person name="Upcroft P."/>
            <person name="White O."/>
            <person name="Salzberg S.L."/>
            <person name="Tang P."/>
            <person name="Chiu C.-H."/>
            <person name="Lee Y.-S."/>
            <person name="Embley T.M."/>
            <person name="Coombs G.H."/>
            <person name="Mottram J.C."/>
            <person name="Tachezy J."/>
            <person name="Fraser-Liggett C.M."/>
            <person name="Johnson P.J."/>
        </authorList>
    </citation>
    <scope>NUCLEOTIDE SEQUENCE [LARGE SCALE GENOMIC DNA]</scope>
    <source>
        <strain evidence="14">G3</strain>
    </source>
</reference>
<feature type="binding site" evidence="10 13">
    <location>
        <position position="228"/>
    </location>
    <ligand>
        <name>Mn(2+)</name>
        <dbReference type="ChEBI" id="CHEBI:29035"/>
        <label>1</label>
    </ligand>
</feature>
<dbReference type="AlphaFoldDB" id="A2FD12"/>
<evidence type="ECO:0000256" key="10">
    <source>
        <dbReference type="HAMAP-Rule" id="MF_03144"/>
    </source>
</evidence>
<dbReference type="OMA" id="QTRGVEC"/>
<organism evidence="14 15">
    <name type="scientific">Trichomonas vaginalis (strain ATCC PRA-98 / G3)</name>
    <dbReference type="NCBI Taxonomy" id="412133"/>
    <lineage>
        <taxon>Eukaryota</taxon>
        <taxon>Metamonada</taxon>
        <taxon>Parabasalia</taxon>
        <taxon>Trichomonadida</taxon>
        <taxon>Trichomonadidae</taxon>
        <taxon>Trichomonas</taxon>
    </lineage>
</organism>
<feature type="active site" description="GMP-histidine intermediate" evidence="10 11">
    <location>
        <position position="424"/>
    </location>
</feature>
<evidence type="ECO:0000256" key="11">
    <source>
        <dbReference type="PIRSR" id="PIRSR601233-1"/>
    </source>
</evidence>
<dbReference type="SUPFAM" id="SSF103365">
    <property type="entry name" value="Hypothetical protein PH1602"/>
    <property type="match status" value="1"/>
</dbReference>
<evidence type="ECO:0000256" key="9">
    <source>
        <dbReference type="ARBA" id="ARBA00049514"/>
    </source>
</evidence>
<feature type="binding site" evidence="10 12">
    <location>
        <begin position="349"/>
        <end position="350"/>
    </location>
    <ligand>
        <name>GMP</name>
        <dbReference type="ChEBI" id="CHEBI:58115"/>
    </ligand>
</feature>
<gene>
    <name evidence="14" type="ORF">TVAG_218190</name>
</gene>
<comment type="catalytic activity">
    <reaction evidence="8 10">
        <text>a 3'-end 3'-phospho-ribonucleotide-RNA + a 5'-end dephospho-ribonucleoside-RNA + GTP = a ribonucleotidyl-ribonucleotide-RNA + GMP + diphosphate</text>
        <dbReference type="Rhea" id="RHEA:68076"/>
        <dbReference type="Rhea" id="RHEA-COMP:10463"/>
        <dbReference type="Rhea" id="RHEA-COMP:13936"/>
        <dbReference type="Rhea" id="RHEA-COMP:17355"/>
        <dbReference type="ChEBI" id="CHEBI:33019"/>
        <dbReference type="ChEBI" id="CHEBI:37565"/>
        <dbReference type="ChEBI" id="CHEBI:58115"/>
        <dbReference type="ChEBI" id="CHEBI:83062"/>
        <dbReference type="ChEBI" id="CHEBI:138284"/>
        <dbReference type="ChEBI" id="CHEBI:173118"/>
        <dbReference type="EC" id="6.5.1.8"/>
    </reaction>
</comment>
<dbReference type="GO" id="GO:0170057">
    <property type="term" value="F:RNA ligase (GTP) activity"/>
    <property type="evidence" value="ECO:0000318"/>
    <property type="project" value="GO_Central"/>
</dbReference>
<protein>
    <recommendedName>
        <fullName evidence="10">RNA-splicing ligase RtcB homolog</fullName>
        <ecNumber evidence="10">6.5.1.8</ecNumber>
    </recommendedName>
    <alternativeName>
        <fullName evidence="10">3'-phosphate/5'-hydroxy nucleic acid ligase</fullName>
    </alternativeName>
</protein>
<dbReference type="FunFam" id="3.90.1860.10:FF:000001">
    <property type="entry name" value="tRNA-splicing ligase RtcB homolog"/>
    <property type="match status" value="1"/>
</dbReference>
<evidence type="ECO:0000313" key="14">
    <source>
        <dbReference type="EMBL" id="EAX97205.1"/>
    </source>
</evidence>
<feature type="binding site" evidence="10 12">
    <location>
        <position position="405"/>
    </location>
    <ligand>
        <name>GMP</name>
        <dbReference type="ChEBI" id="CHEBI:58115"/>
    </ligand>
</feature>
<comment type="similarity">
    <text evidence="1 10">Belongs to the RtcB family.</text>
</comment>
<evidence type="ECO:0000256" key="2">
    <source>
        <dbReference type="ARBA" id="ARBA00022598"/>
    </source>
</evidence>
<dbReference type="InParanoid" id="A2FD12"/>
<dbReference type="OrthoDB" id="10249697at2759"/>
<dbReference type="GO" id="GO:0072669">
    <property type="term" value="C:tRNA-splicing ligase complex"/>
    <property type="evidence" value="ECO:0000318"/>
    <property type="project" value="GO_Central"/>
</dbReference>
<dbReference type="eggNOG" id="KOG3833">
    <property type="taxonomic scope" value="Eukaryota"/>
</dbReference>
<dbReference type="GO" id="GO:0005634">
    <property type="term" value="C:nucleus"/>
    <property type="evidence" value="ECO:0000318"/>
    <property type="project" value="GO_Central"/>
</dbReference>
<dbReference type="Proteomes" id="UP000001542">
    <property type="component" value="Unassembled WGS sequence"/>
</dbReference>
<dbReference type="Gene3D" id="3.90.1860.10">
    <property type="entry name" value="tRNA-splicing ligase RtcB"/>
    <property type="match status" value="1"/>
</dbReference>
<comment type="miscellaneous">
    <text evidence="10">Ligation probably proceeds through 3 nucleotidyl transfer steps, with 2',3'-cyclic phosphate termini being hydrolyzed to 3'-P termini in a step that precedes 3'-P activation with GMP. In the first nucleotidyl transfer step, RTCB reacts with GTP to form a covalent RTCB-histidine-GMP intermediate with release of PPi; in the second step, the GMP moiety is transferred to the RNA 3'-P; in the third step, the 5'-OH from the opposite RNA strand attacks the activated 3'-P to form a 3',5'-phosphodiester bond and release GMP.</text>
</comment>
<name>A2FD12_TRIV3</name>
<comment type="subunit">
    <text evidence="10">Catalytic component of the tRNA-splicing ligase complex.</text>
</comment>
<evidence type="ECO:0000256" key="1">
    <source>
        <dbReference type="ARBA" id="ARBA00008071"/>
    </source>
</evidence>
<feature type="binding site" evidence="10 13">
    <location>
        <position position="259"/>
    </location>
    <ligand>
        <name>Mn(2+)</name>
        <dbReference type="ChEBI" id="CHEBI:29035"/>
        <label>2</label>
    </ligand>
</feature>
<comment type="function">
    <text evidence="10">Catalytic subunit of the tRNA-splicing ligase complex that acts by directly joining spliced tRNA halves to mature-sized tRNAs by incorporating the precursor-derived splice junction phosphate into the mature tRNA as a canonical 3',5'-phosphodiester. May act as an RNA ligase with broad substrate specificity, and may function toward other RNAs.</text>
</comment>
<keyword evidence="2 10" id="KW-0436">Ligase</keyword>
<keyword evidence="4 10" id="KW-0479">Metal-binding</keyword>
<dbReference type="InterPro" id="IPR036025">
    <property type="entry name" value="RtcB-like_sf"/>
</dbReference>
<evidence type="ECO:0000313" key="15">
    <source>
        <dbReference type="Proteomes" id="UP000001542"/>
    </source>
</evidence>
<keyword evidence="15" id="KW-1185">Reference proteome</keyword>
<feature type="binding site" evidence="10 13">
    <location>
        <position position="120"/>
    </location>
    <ligand>
        <name>Mn(2+)</name>
        <dbReference type="ChEBI" id="CHEBI:29035"/>
        <label>1</label>
    </ligand>
</feature>
<dbReference type="InterPro" id="IPR027513">
    <property type="entry name" value="RtcB_euk"/>
</dbReference>
<keyword evidence="6 10" id="KW-0342">GTP-binding</keyword>
<keyword evidence="5 10" id="KW-0547">Nucleotide-binding</keyword>
<evidence type="ECO:0000256" key="8">
    <source>
        <dbReference type="ARBA" id="ARBA00047746"/>
    </source>
</evidence>
<feature type="binding site" evidence="10 12">
    <location>
        <position position="500"/>
    </location>
    <ligand>
        <name>GMP</name>
        <dbReference type="ChEBI" id="CHEBI:58115"/>
    </ligand>
</feature>
<evidence type="ECO:0000256" key="13">
    <source>
        <dbReference type="PIRSR" id="PIRSR601233-3"/>
    </source>
</evidence>
<evidence type="ECO:0000256" key="3">
    <source>
        <dbReference type="ARBA" id="ARBA00022694"/>
    </source>
</evidence>
<feature type="binding site" evidence="10 12">
    <location>
        <begin position="424"/>
        <end position="427"/>
    </location>
    <ligand>
        <name>GMP</name>
        <dbReference type="ChEBI" id="CHEBI:58115"/>
    </ligand>
</feature>
<dbReference type="VEuPathDB" id="TrichDB:TVAGG3_0422980"/>
<dbReference type="PANTHER" id="PTHR11118">
    <property type="entry name" value="RNA-SPLICING LIGASE RTCB HOMOLOG"/>
    <property type="match status" value="1"/>
</dbReference>
<feature type="binding site" evidence="10 13">
    <location>
        <position position="349"/>
    </location>
    <ligand>
        <name>Mn(2+)</name>
        <dbReference type="ChEBI" id="CHEBI:29035"/>
        <label>2</label>
    </ligand>
</feature>
<feature type="binding site" evidence="10 12">
    <location>
        <begin position="398"/>
        <end position="401"/>
    </location>
    <ligand>
        <name>GMP</name>
        <dbReference type="ChEBI" id="CHEBI:58115"/>
    </ligand>
</feature>
<dbReference type="VEuPathDB" id="TrichDB:TVAG_218190"/>
<evidence type="ECO:0000256" key="4">
    <source>
        <dbReference type="ARBA" id="ARBA00022723"/>
    </source>
</evidence>
<dbReference type="RefSeq" id="XP_001310135.1">
    <property type="nucleotide sequence ID" value="XM_001310134.1"/>
</dbReference>
<dbReference type="GO" id="GO:0046872">
    <property type="term" value="F:metal ion binding"/>
    <property type="evidence" value="ECO:0007669"/>
    <property type="project" value="UniProtKB-KW"/>
</dbReference>
<reference evidence="14" key="1">
    <citation type="submission" date="2006-10" db="EMBL/GenBank/DDBJ databases">
        <authorList>
            <person name="Amadeo P."/>
            <person name="Zhao Q."/>
            <person name="Wortman J."/>
            <person name="Fraser-Liggett C."/>
            <person name="Carlton J."/>
        </authorList>
    </citation>
    <scope>NUCLEOTIDE SEQUENCE</scope>
    <source>
        <strain evidence="14">G3</strain>
    </source>
</reference>
<comment type="catalytic activity">
    <reaction evidence="9 10">
        <text>a 3'-end 2',3'-cyclophospho-ribonucleotide-RNA + a 5'-end dephospho-ribonucleoside-RNA + GTP + H2O = a ribonucleotidyl-ribonucleotide-RNA + GMP + diphosphate + H(+)</text>
        <dbReference type="Rhea" id="RHEA:68080"/>
        <dbReference type="Rhea" id="RHEA-COMP:10464"/>
        <dbReference type="Rhea" id="RHEA-COMP:13936"/>
        <dbReference type="Rhea" id="RHEA-COMP:17355"/>
        <dbReference type="ChEBI" id="CHEBI:15377"/>
        <dbReference type="ChEBI" id="CHEBI:15378"/>
        <dbReference type="ChEBI" id="CHEBI:33019"/>
        <dbReference type="ChEBI" id="CHEBI:37565"/>
        <dbReference type="ChEBI" id="CHEBI:58115"/>
        <dbReference type="ChEBI" id="CHEBI:83064"/>
        <dbReference type="ChEBI" id="CHEBI:138284"/>
        <dbReference type="ChEBI" id="CHEBI:173118"/>
        <dbReference type="EC" id="6.5.1.8"/>
    </reaction>
</comment>
<dbReference type="KEGG" id="tva:4754984"/>
<dbReference type="HAMAP" id="MF_03144">
    <property type="entry name" value="RtcB_euk"/>
    <property type="match status" value="1"/>
</dbReference>
<dbReference type="GO" id="GO:0006388">
    <property type="term" value="P:tRNA splicing, via endonucleolytic cleavage and ligation"/>
    <property type="evidence" value="ECO:0000318"/>
    <property type="project" value="GO_Central"/>
</dbReference>
<dbReference type="EC" id="6.5.1.8" evidence="10"/>
<evidence type="ECO:0000256" key="12">
    <source>
        <dbReference type="PIRSR" id="PIRSR601233-2"/>
    </source>
</evidence>
<proteinExistence type="inferred from homology"/>
<feature type="binding site" evidence="10">
    <location>
        <position position="123"/>
    </location>
    <ligand>
        <name>Mn(2+)</name>
        <dbReference type="ChEBI" id="CHEBI:29035"/>
        <label>1</label>
    </ligand>
</feature>
<evidence type="ECO:0000256" key="5">
    <source>
        <dbReference type="ARBA" id="ARBA00022741"/>
    </source>
</evidence>